<dbReference type="RefSeq" id="WP_009480904.1">
    <property type="nucleotide sequence ID" value="NZ_BAFE01000003.1"/>
</dbReference>
<dbReference type="STRING" id="1089455.MOPEL_003_00290"/>
<proteinExistence type="predicted"/>
<accession>H5UMP8</accession>
<evidence type="ECO:0000313" key="2">
    <source>
        <dbReference type="Proteomes" id="UP000004367"/>
    </source>
</evidence>
<evidence type="ECO:0000313" key="1">
    <source>
        <dbReference type="EMBL" id="GAB47006.1"/>
    </source>
</evidence>
<dbReference type="eggNOG" id="COG0463">
    <property type="taxonomic scope" value="Bacteria"/>
</dbReference>
<comment type="caution">
    <text evidence="1">The sequence shown here is derived from an EMBL/GenBank/DDBJ whole genome shotgun (WGS) entry which is preliminary data.</text>
</comment>
<dbReference type="AlphaFoldDB" id="H5UMP8"/>
<organism evidence="1 2">
    <name type="scientific">Mobilicoccus pelagius NBRC 104925</name>
    <dbReference type="NCBI Taxonomy" id="1089455"/>
    <lineage>
        <taxon>Bacteria</taxon>
        <taxon>Bacillati</taxon>
        <taxon>Actinomycetota</taxon>
        <taxon>Actinomycetes</taxon>
        <taxon>Micrococcales</taxon>
        <taxon>Dermatophilaceae</taxon>
        <taxon>Mobilicoccus</taxon>
    </lineage>
</organism>
<keyword evidence="2" id="KW-1185">Reference proteome</keyword>
<sequence>MSFCYVVLSHTDRDGVLRLVRRIRGSSPDAHVVVRHGDPDLVSAVEVEAAGGIDYVSPVEARWGDFSLAEMAVDAYRAARDLTGAEFVVLVSGQDFPVRDLADWEEEVRSLGVDALLDPLTDQPDDHRMRWGIWTPPGRMRRDEDVLRRAVGRVGTFAPGRLSVLVRPGEPRMWFGVRWPRRAPVRPVKAALWAVLGERAVDSLLRADTPEMRRWFRSVRTPDEWYVSSLLAADPGLRIGLGATTARRFAPGSPNPDWLTPELLADLRRRWVAPFARKVPPTVDRQVLAVADVMASRTRAEVYADAVDREPAKLTWVGRAAATLVDRDGRLEEGAHPAGRPA</sequence>
<protein>
    <submittedName>
        <fullName evidence="1">Uncharacterized protein</fullName>
    </submittedName>
</protein>
<dbReference type="EMBL" id="BAFE01000003">
    <property type="protein sequence ID" value="GAB47006.1"/>
    <property type="molecule type" value="Genomic_DNA"/>
</dbReference>
<reference evidence="1 2" key="1">
    <citation type="submission" date="2012-02" db="EMBL/GenBank/DDBJ databases">
        <title>Whole genome shotgun sequence of Mobilicoccus pelagius NBRC 104925.</title>
        <authorList>
            <person name="Yoshida Y."/>
            <person name="Hosoyama A."/>
            <person name="Tsuchikane K."/>
            <person name="Katsumata H."/>
            <person name="Yamazaki S."/>
            <person name="Fujita N."/>
        </authorList>
    </citation>
    <scope>NUCLEOTIDE SEQUENCE [LARGE SCALE GENOMIC DNA]</scope>
    <source>
        <strain evidence="1 2">NBRC 104925</strain>
    </source>
</reference>
<name>H5UMP8_9MICO</name>
<gene>
    <name evidence="1" type="ORF">MOPEL_003_00290</name>
</gene>
<dbReference type="Proteomes" id="UP000004367">
    <property type="component" value="Unassembled WGS sequence"/>
</dbReference>
<dbReference type="OrthoDB" id="7943907at2"/>